<comment type="caution">
    <text evidence="1">The sequence shown here is derived from an EMBL/GenBank/DDBJ whole genome shotgun (WGS) entry which is preliminary data.</text>
</comment>
<protein>
    <submittedName>
        <fullName evidence="1">Uncharacterized protein</fullName>
    </submittedName>
</protein>
<gene>
    <name evidence="1" type="ORF">AtDm6_1359</name>
</gene>
<name>A0A095B4S1_9PROT</name>
<evidence type="ECO:0000313" key="1">
    <source>
        <dbReference type="EMBL" id="KGB23948.1"/>
    </source>
</evidence>
<reference evidence="1 2" key="1">
    <citation type="submission" date="2014-06" db="EMBL/GenBank/DDBJ databases">
        <title>Functional and comparative genomic analyses of the Drosophila gut microbiota identify candidate symbiosis factors.</title>
        <authorList>
            <person name="Newell P.D."/>
            <person name="Chaston J.M."/>
            <person name="Douglas A.E."/>
        </authorList>
    </citation>
    <scope>NUCLEOTIDE SEQUENCE [LARGE SCALE GENOMIC DNA]</scope>
    <source>
        <strain evidence="1 2">DmCS_006</strain>
    </source>
</reference>
<dbReference type="Proteomes" id="UP000029448">
    <property type="component" value="Unassembled WGS sequence"/>
</dbReference>
<evidence type="ECO:0000313" key="2">
    <source>
        <dbReference type="Proteomes" id="UP000029448"/>
    </source>
</evidence>
<sequence>MVTVYLTSAEALLLWKLPPAFNGGEQAASEAFGPIRAQSA</sequence>
<dbReference type="EMBL" id="JOKM01000053">
    <property type="protein sequence ID" value="KGB23948.1"/>
    <property type="molecule type" value="Genomic_DNA"/>
</dbReference>
<dbReference type="AlphaFoldDB" id="A0A095B4S1"/>
<proteinExistence type="predicted"/>
<keyword evidence="2" id="KW-1185">Reference proteome</keyword>
<accession>A0A095B4S1</accession>
<organism evidence="1 2">
    <name type="scientific">Acetobacter tropicalis</name>
    <dbReference type="NCBI Taxonomy" id="104102"/>
    <lineage>
        <taxon>Bacteria</taxon>
        <taxon>Pseudomonadati</taxon>
        <taxon>Pseudomonadota</taxon>
        <taxon>Alphaproteobacteria</taxon>
        <taxon>Acetobacterales</taxon>
        <taxon>Acetobacteraceae</taxon>
        <taxon>Acetobacter</taxon>
    </lineage>
</organism>
<dbReference type="STRING" id="104102.AtDm6_1359"/>